<accession>A0AAD6D4M1</accession>
<reference evidence="2 3" key="1">
    <citation type="journal article" date="2023" name="IMA Fungus">
        <title>Comparative genomic study of the Penicillium genus elucidates a diverse pangenome and 15 lateral gene transfer events.</title>
        <authorList>
            <person name="Petersen C."/>
            <person name="Sorensen T."/>
            <person name="Nielsen M.R."/>
            <person name="Sondergaard T.E."/>
            <person name="Sorensen J.L."/>
            <person name="Fitzpatrick D.A."/>
            <person name="Frisvad J.C."/>
            <person name="Nielsen K.L."/>
        </authorList>
    </citation>
    <scope>NUCLEOTIDE SEQUENCE [LARGE SCALE GENOMIC DNA]</scope>
    <source>
        <strain evidence="2 3">IBT 35679</strain>
    </source>
</reference>
<comment type="caution">
    <text evidence="2">The sequence shown here is derived from an EMBL/GenBank/DDBJ whole genome shotgun (WGS) entry which is preliminary data.</text>
</comment>
<dbReference type="PANTHER" id="PTHR36124">
    <property type="match status" value="1"/>
</dbReference>
<dbReference type="Proteomes" id="UP001220324">
    <property type="component" value="Unassembled WGS sequence"/>
</dbReference>
<dbReference type="EMBL" id="JAQIZZ010000002">
    <property type="protein sequence ID" value="KAJ5553577.1"/>
    <property type="molecule type" value="Genomic_DNA"/>
</dbReference>
<dbReference type="InterPro" id="IPR046366">
    <property type="entry name" value="MPAB"/>
</dbReference>
<feature type="domain" description="ER-bound oxygenase mpaB/mpaB'/Rubber oxygenase catalytic" evidence="1">
    <location>
        <begin position="117"/>
        <end position="296"/>
    </location>
</feature>
<gene>
    <name evidence="2" type="ORF">N7494_002955</name>
</gene>
<name>A0AAD6D4M1_9EURO</name>
<protein>
    <recommendedName>
        <fullName evidence="1">ER-bound oxygenase mpaB/mpaB'/Rubber oxygenase catalytic domain-containing protein</fullName>
    </recommendedName>
</protein>
<evidence type="ECO:0000313" key="2">
    <source>
        <dbReference type="EMBL" id="KAJ5553577.1"/>
    </source>
</evidence>
<dbReference type="InterPro" id="IPR018713">
    <property type="entry name" value="MPAB/Lcp_cat_dom"/>
</dbReference>
<proteinExistence type="predicted"/>
<dbReference type="PANTHER" id="PTHR36124:SF6">
    <property type="entry name" value="ER-BOUND OXYGENASE MPAB_MPAB'_RUBBER OXYGENASE CATALYTIC DOMAIN-CONTAINING PROTEIN"/>
    <property type="match status" value="1"/>
</dbReference>
<evidence type="ECO:0000313" key="3">
    <source>
        <dbReference type="Proteomes" id="UP001220324"/>
    </source>
</evidence>
<dbReference type="AlphaFoldDB" id="A0AAD6D4M1"/>
<sequence>MENLTWAGSQPLSEAVGAIISAPLQKWLPYSVVLLIGWPLLARSLRYRRLKQLHKKYNFPTRESMAKMTDEEAFEIQLEVGQLEFPFIYVKALQFALFRTYGIPSISHLLTKTSQFSNPETSLKRYTDTSALVQEMVANSPTSLRAFTSLARTRFLHSGYRASGKILDSDMLYTLALFALEPIKFIKRFEWRELSDLERCAIGTFWKSAGDALGIPFDELPSGKSGFSDGLQWLEEISAWSVEYEKKYMVPDIKNRETADQTTAILVYMLPKALHPVGLQFVSYMMDDRLRKAMLYDAPTPFMSTLISGLLTTRQLVLRYFMLPRPSFLRVTNVSSQPDEKDRFFMTNWEAAPYYVKPTLWNRWGPMAWLTWALGRPVPGDEGDKYRPSGYHINDIGPKYFEGKGQKAIEETMEELKVFRTGKCPFH</sequence>
<organism evidence="2 3">
    <name type="scientific">Penicillium frequentans</name>
    <dbReference type="NCBI Taxonomy" id="3151616"/>
    <lineage>
        <taxon>Eukaryota</taxon>
        <taxon>Fungi</taxon>
        <taxon>Dikarya</taxon>
        <taxon>Ascomycota</taxon>
        <taxon>Pezizomycotina</taxon>
        <taxon>Eurotiomycetes</taxon>
        <taxon>Eurotiomycetidae</taxon>
        <taxon>Eurotiales</taxon>
        <taxon>Aspergillaceae</taxon>
        <taxon>Penicillium</taxon>
    </lineage>
</organism>
<dbReference type="Pfam" id="PF09995">
    <property type="entry name" value="MPAB_Lcp_cat"/>
    <property type="match status" value="1"/>
</dbReference>
<dbReference type="GO" id="GO:0016491">
    <property type="term" value="F:oxidoreductase activity"/>
    <property type="evidence" value="ECO:0007669"/>
    <property type="project" value="InterPro"/>
</dbReference>
<evidence type="ECO:0000259" key="1">
    <source>
        <dbReference type="Pfam" id="PF09995"/>
    </source>
</evidence>
<keyword evidence="3" id="KW-1185">Reference proteome</keyword>